<evidence type="ECO:0000256" key="7">
    <source>
        <dbReference type="ARBA" id="ARBA00022723"/>
    </source>
</evidence>
<protein>
    <submittedName>
        <fullName evidence="15">Succinate dehydrogenase/fumarate reductase iron-sulfur subunit</fullName>
    </submittedName>
</protein>
<organism evidence="15 16">
    <name type="scientific">Halorussus gelatinilyticus</name>
    <dbReference type="NCBI Taxonomy" id="2937524"/>
    <lineage>
        <taxon>Archaea</taxon>
        <taxon>Methanobacteriati</taxon>
        <taxon>Methanobacteriota</taxon>
        <taxon>Stenosarchaea group</taxon>
        <taxon>Halobacteria</taxon>
        <taxon>Halobacteriales</taxon>
        <taxon>Haladaptataceae</taxon>
        <taxon>Halorussus</taxon>
    </lineage>
</organism>
<evidence type="ECO:0000259" key="14">
    <source>
        <dbReference type="Pfam" id="PF13183"/>
    </source>
</evidence>
<feature type="domain" description="Succinate dehydogenase/fumarate reductase N-terminal" evidence="13">
    <location>
        <begin position="62"/>
        <end position="166"/>
    </location>
</feature>
<dbReference type="GO" id="GO:0006099">
    <property type="term" value="P:tricarboxylic acid cycle"/>
    <property type="evidence" value="ECO:0007669"/>
    <property type="project" value="InterPro"/>
</dbReference>
<dbReference type="Pfam" id="PF13085">
    <property type="entry name" value="Fer2_3"/>
    <property type="match status" value="1"/>
</dbReference>
<feature type="compositionally biased region" description="Basic and acidic residues" evidence="12">
    <location>
        <begin position="34"/>
        <end position="44"/>
    </location>
</feature>
<dbReference type="EMBL" id="CP096658">
    <property type="protein sequence ID" value="UPW00387.1"/>
    <property type="molecule type" value="Genomic_DNA"/>
</dbReference>
<name>A0A8U0IH44_9EURY</name>
<dbReference type="NCBIfam" id="NF004616">
    <property type="entry name" value="PRK05950.1"/>
    <property type="match status" value="1"/>
</dbReference>
<evidence type="ECO:0000313" key="15">
    <source>
        <dbReference type="EMBL" id="UPW00387.1"/>
    </source>
</evidence>
<dbReference type="InterPro" id="IPR050573">
    <property type="entry name" value="SDH/FRD_Iron-Sulfur"/>
</dbReference>
<comment type="cofactor">
    <cofactor evidence="2">
        <name>[4Fe-4S] cluster</name>
        <dbReference type="ChEBI" id="CHEBI:49883"/>
    </cofactor>
</comment>
<accession>A0A8U0IH44</accession>
<dbReference type="Gene3D" id="1.10.1060.10">
    <property type="entry name" value="Alpha-helical ferredoxin"/>
    <property type="match status" value="1"/>
</dbReference>
<dbReference type="GO" id="GO:0051537">
    <property type="term" value="F:2 iron, 2 sulfur cluster binding"/>
    <property type="evidence" value="ECO:0007669"/>
    <property type="project" value="UniProtKB-KW"/>
</dbReference>
<evidence type="ECO:0000256" key="9">
    <source>
        <dbReference type="ARBA" id="ARBA00023004"/>
    </source>
</evidence>
<dbReference type="GO" id="GO:0022904">
    <property type="term" value="P:respiratory electron transport chain"/>
    <property type="evidence" value="ECO:0007669"/>
    <property type="project" value="TreeGrafter"/>
</dbReference>
<dbReference type="InterPro" id="IPR001041">
    <property type="entry name" value="2Fe-2S_ferredoxin-type"/>
</dbReference>
<dbReference type="Proteomes" id="UP000830434">
    <property type="component" value="Chromosome"/>
</dbReference>
<keyword evidence="10" id="KW-0411">Iron-sulfur</keyword>
<feature type="domain" description="4Fe-4S ferredoxin-type" evidence="14">
    <location>
        <begin position="203"/>
        <end position="277"/>
    </location>
</feature>
<dbReference type="KEGG" id="haxz:M0R88_18010"/>
<keyword evidence="8" id="KW-0560">Oxidoreductase</keyword>
<dbReference type="GO" id="GO:0046872">
    <property type="term" value="F:metal ion binding"/>
    <property type="evidence" value="ECO:0007669"/>
    <property type="project" value="UniProtKB-KW"/>
</dbReference>
<comment type="pathway">
    <text evidence="3">Carbohydrate metabolism; tricarboxylic acid cycle.</text>
</comment>
<feature type="compositionally biased region" description="Basic and acidic residues" evidence="12">
    <location>
        <begin position="1"/>
        <end position="12"/>
    </location>
</feature>
<comment type="similarity">
    <text evidence="4">Belongs to the succinate dehydrogenase/fumarate reductase iron-sulfur protein family.</text>
</comment>
<evidence type="ECO:0000256" key="8">
    <source>
        <dbReference type="ARBA" id="ARBA00023002"/>
    </source>
</evidence>
<feature type="compositionally biased region" description="Acidic residues" evidence="12">
    <location>
        <begin position="13"/>
        <end position="26"/>
    </location>
</feature>
<dbReference type="FunFam" id="3.10.20.30:FF:000063">
    <property type="entry name" value="Succinate dehydrogenase subunit B"/>
    <property type="match status" value="1"/>
</dbReference>
<feature type="region of interest" description="Disordered" evidence="12">
    <location>
        <begin position="1"/>
        <end position="53"/>
    </location>
</feature>
<dbReference type="InterPro" id="IPR025192">
    <property type="entry name" value="Succ_DH/fum_Rdtase_N"/>
</dbReference>
<evidence type="ECO:0000256" key="2">
    <source>
        <dbReference type="ARBA" id="ARBA00001966"/>
    </source>
</evidence>
<evidence type="ECO:0000256" key="5">
    <source>
        <dbReference type="ARBA" id="ARBA00022485"/>
    </source>
</evidence>
<dbReference type="NCBIfam" id="TIGR00384">
    <property type="entry name" value="dhsB"/>
    <property type="match status" value="1"/>
</dbReference>
<evidence type="ECO:0000256" key="3">
    <source>
        <dbReference type="ARBA" id="ARBA00005163"/>
    </source>
</evidence>
<gene>
    <name evidence="15" type="ORF">M0R88_18010</name>
</gene>
<dbReference type="PANTHER" id="PTHR11921:SF29">
    <property type="entry name" value="SUCCINATE DEHYDROGENASE [UBIQUINONE] IRON-SULFUR SUBUNIT, MITOCHONDRIAL"/>
    <property type="match status" value="1"/>
</dbReference>
<keyword evidence="6" id="KW-0001">2Fe-2S</keyword>
<evidence type="ECO:0000256" key="11">
    <source>
        <dbReference type="ARBA" id="ARBA00034078"/>
    </source>
</evidence>
<evidence type="ECO:0000259" key="13">
    <source>
        <dbReference type="Pfam" id="PF13085"/>
    </source>
</evidence>
<dbReference type="RefSeq" id="WP_248654798.1">
    <property type="nucleotide sequence ID" value="NZ_CP096658.1"/>
</dbReference>
<dbReference type="InterPro" id="IPR036010">
    <property type="entry name" value="2Fe-2S_ferredoxin-like_sf"/>
</dbReference>
<comment type="cofactor">
    <cofactor evidence="1">
        <name>[3Fe-4S] cluster</name>
        <dbReference type="ChEBI" id="CHEBI:21137"/>
    </cofactor>
</comment>
<dbReference type="PANTHER" id="PTHR11921">
    <property type="entry name" value="SUCCINATE DEHYDROGENASE IRON-SULFUR PROTEIN"/>
    <property type="match status" value="1"/>
</dbReference>
<keyword evidence="9" id="KW-0408">Iron</keyword>
<evidence type="ECO:0000256" key="12">
    <source>
        <dbReference type="SAM" id="MobiDB-lite"/>
    </source>
</evidence>
<dbReference type="InterPro" id="IPR009051">
    <property type="entry name" value="Helical_ferredxn"/>
</dbReference>
<reference evidence="15" key="1">
    <citation type="submission" date="2022-04" db="EMBL/GenBank/DDBJ databases">
        <title>Diverse halophilic archaea isolated from saline environments.</title>
        <authorList>
            <person name="Cui H.-L."/>
        </authorList>
    </citation>
    <scope>NUCLEOTIDE SEQUENCE</scope>
    <source>
        <strain evidence="15">XZYJT40</strain>
    </source>
</reference>
<keyword evidence="16" id="KW-1185">Reference proteome</keyword>
<evidence type="ECO:0000256" key="6">
    <source>
        <dbReference type="ARBA" id="ARBA00022714"/>
    </source>
</evidence>
<dbReference type="Pfam" id="PF13183">
    <property type="entry name" value="Fer4_8"/>
    <property type="match status" value="1"/>
</dbReference>
<sequence>MSTQVPEEKEQSETEQEVNAETEAEISEGASYGDQRRDQRDAQRRQSVSGAPADIEGESFRLKVFRYDPEVEGKMEPRFDDFAVPKQKGMTVLDALIYARDRYDTTLTFRHSCRQAVCGSDALFINGRQRLGCQTQISDLEEPVRVEPLPHQDVVKDLVVDMEHFYDQMHAVEPFFQPEEDPDGDLEEYRQTRENREKIKMSTRCIWCGACMSSCNIAAGDNQYLGPAAINKAYRFAMDEREGENMKEHRLNVMDQEHGVWRCQTQFSCTNVCPKDIPLTEHIQELKREAVKQNLKFW</sequence>
<dbReference type="InterPro" id="IPR017896">
    <property type="entry name" value="4Fe4S_Fe-S-bd"/>
</dbReference>
<dbReference type="GO" id="GO:0051539">
    <property type="term" value="F:4 iron, 4 sulfur cluster binding"/>
    <property type="evidence" value="ECO:0007669"/>
    <property type="project" value="UniProtKB-KW"/>
</dbReference>
<comment type="cofactor">
    <cofactor evidence="11">
        <name>[2Fe-2S] cluster</name>
        <dbReference type="ChEBI" id="CHEBI:190135"/>
    </cofactor>
</comment>
<dbReference type="AlphaFoldDB" id="A0A8U0IH44"/>
<dbReference type="GO" id="GO:0016491">
    <property type="term" value="F:oxidoreductase activity"/>
    <property type="evidence" value="ECO:0007669"/>
    <property type="project" value="UniProtKB-KW"/>
</dbReference>
<dbReference type="GeneID" id="72191791"/>
<dbReference type="CDD" id="cd00207">
    <property type="entry name" value="fer2"/>
    <property type="match status" value="1"/>
</dbReference>
<dbReference type="FunFam" id="1.10.1060.10:FF:000003">
    <property type="entry name" value="Succinate dehydrogenase iron-sulfur subunit"/>
    <property type="match status" value="1"/>
</dbReference>
<evidence type="ECO:0000256" key="1">
    <source>
        <dbReference type="ARBA" id="ARBA00001927"/>
    </source>
</evidence>
<evidence type="ECO:0000256" key="4">
    <source>
        <dbReference type="ARBA" id="ARBA00009433"/>
    </source>
</evidence>
<dbReference type="SUPFAM" id="SSF46548">
    <property type="entry name" value="alpha-helical ferredoxin"/>
    <property type="match status" value="1"/>
</dbReference>
<dbReference type="InterPro" id="IPR004489">
    <property type="entry name" value="Succ_DH/fum_Rdtase_Fe-S"/>
</dbReference>
<evidence type="ECO:0000313" key="16">
    <source>
        <dbReference type="Proteomes" id="UP000830434"/>
    </source>
</evidence>
<evidence type="ECO:0000256" key="10">
    <source>
        <dbReference type="ARBA" id="ARBA00023014"/>
    </source>
</evidence>
<dbReference type="SUPFAM" id="SSF54292">
    <property type="entry name" value="2Fe-2S ferredoxin-like"/>
    <property type="match status" value="1"/>
</dbReference>
<keyword evidence="7" id="KW-0479">Metal-binding</keyword>
<proteinExistence type="inferred from homology"/>
<dbReference type="Gene3D" id="3.10.20.30">
    <property type="match status" value="1"/>
</dbReference>
<keyword evidence="5" id="KW-0004">4Fe-4S</keyword>
<dbReference type="InterPro" id="IPR012675">
    <property type="entry name" value="Beta-grasp_dom_sf"/>
</dbReference>
<dbReference type="GO" id="GO:0009055">
    <property type="term" value="F:electron transfer activity"/>
    <property type="evidence" value="ECO:0007669"/>
    <property type="project" value="InterPro"/>
</dbReference>